<keyword evidence="8" id="KW-0411">Iron-sulfur</keyword>
<evidence type="ECO:0000259" key="9">
    <source>
        <dbReference type="PROSITE" id="PS51332"/>
    </source>
</evidence>
<dbReference type="PROSITE" id="PS51332">
    <property type="entry name" value="B12_BINDING"/>
    <property type="match status" value="1"/>
</dbReference>
<evidence type="ECO:0000259" key="10">
    <source>
        <dbReference type="PROSITE" id="PS51918"/>
    </source>
</evidence>
<dbReference type="InterPro" id="IPR007197">
    <property type="entry name" value="rSAM"/>
</dbReference>
<comment type="cofactor">
    <cofactor evidence="1">
        <name>[4Fe-4S] cluster</name>
        <dbReference type="ChEBI" id="CHEBI:49883"/>
    </cofactor>
</comment>
<evidence type="ECO:0000256" key="7">
    <source>
        <dbReference type="ARBA" id="ARBA00023004"/>
    </source>
</evidence>
<proteinExistence type="predicted"/>
<dbReference type="PANTHER" id="PTHR43409">
    <property type="entry name" value="ANAEROBIC MAGNESIUM-PROTOPORPHYRIN IX MONOMETHYL ESTER CYCLASE-RELATED"/>
    <property type="match status" value="1"/>
</dbReference>
<keyword evidence="6" id="KW-0479">Metal-binding</keyword>
<dbReference type="CDD" id="cd02068">
    <property type="entry name" value="radical_SAM_B12_BD"/>
    <property type="match status" value="1"/>
</dbReference>
<dbReference type="InterPro" id="IPR023404">
    <property type="entry name" value="rSAM_horseshoe"/>
</dbReference>
<keyword evidence="3" id="KW-0489">Methyltransferase</keyword>
<dbReference type="AlphaFoldDB" id="A0A2L1GM45"/>
<keyword evidence="7" id="KW-0408">Iron</keyword>
<evidence type="ECO:0000313" key="12">
    <source>
        <dbReference type="Proteomes" id="UP000239867"/>
    </source>
</evidence>
<dbReference type="SMART" id="SM00729">
    <property type="entry name" value="Elp3"/>
    <property type="match status" value="1"/>
</dbReference>
<sequence>MHVLLLSMPDITPVIIHEEAVHLPNLGIATIAANLDPEHEVRVADLVRKRRCLKKYLSRLLRDFQPDVIGLSSMTWQFETCVRIAHLLKSLRPQAKTVLGGYHATLMFAEIAASPDARWFDFMVRGEGEIAMNRLLRALDGQDDVARIPGLSYKIAGLFRHNPRAENLDLAAIRPPLRDQRRLTWGYHIIAQRGEVLETSRGCTRGCNFCCMRHMYGRCFRAFPIERVMADLDVIYHERKTRWVFLSDDNIVLNVQRVMQLCEAIIARRYKGLMLSVQADCLTIASHEEMVAKMAEAGFRIIFLGVENGSKRNLAQAGKGDIVAAAKQAIRNCHKYGIMVLAGMIFGFPDDDAAAIRENYEFFLEIGADIPYCQILTPYPKTGMRQQLMDAGLVANPEGYKRYNGLWANVRTRHMSADELQFQFWLQREQVFGWWNPPALLRKEGWLWTSFWRFVMKPLLKRSYEKKLKTIGWEGLFREARAHWQSMNHFSDLEDY</sequence>
<evidence type="ECO:0000256" key="8">
    <source>
        <dbReference type="ARBA" id="ARBA00023014"/>
    </source>
</evidence>
<keyword evidence="5" id="KW-0949">S-adenosyl-L-methionine</keyword>
<keyword evidence="2" id="KW-0004">4Fe-4S</keyword>
<keyword evidence="4" id="KW-0808">Transferase</keyword>
<name>A0A2L1GM45_9BACT</name>
<dbReference type="GO" id="GO:0046872">
    <property type="term" value="F:metal ion binding"/>
    <property type="evidence" value="ECO:0007669"/>
    <property type="project" value="UniProtKB-KW"/>
</dbReference>
<dbReference type="PROSITE" id="PS01278">
    <property type="entry name" value="MTTASE_RADICAL"/>
    <property type="match status" value="1"/>
</dbReference>
<dbReference type="SUPFAM" id="SSF102114">
    <property type="entry name" value="Radical SAM enzymes"/>
    <property type="match status" value="1"/>
</dbReference>
<evidence type="ECO:0000256" key="5">
    <source>
        <dbReference type="ARBA" id="ARBA00022691"/>
    </source>
</evidence>
<dbReference type="RefSeq" id="WP_104936035.1">
    <property type="nucleotide sequence ID" value="NZ_CP021255.1"/>
</dbReference>
<evidence type="ECO:0000313" key="11">
    <source>
        <dbReference type="EMBL" id="AVD70743.1"/>
    </source>
</evidence>
<feature type="domain" description="Radical SAM core" evidence="10">
    <location>
        <begin position="189"/>
        <end position="418"/>
    </location>
</feature>
<feature type="domain" description="B12-binding" evidence="9">
    <location>
        <begin position="9"/>
        <end position="146"/>
    </location>
</feature>
<dbReference type="GO" id="GO:0051539">
    <property type="term" value="F:4 iron, 4 sulfur cluster binding"/>
    <property type="evidence" value="ECO:0007669"/>
    <property type="project" value="UniProtKB-KW"/>
</dbReference>
<dbReference type="InterPro" id="IPR058240">
    <property type="entry name" value="rSAM_sf"/>
</dbReference>
<dbReference type="EMBL" id="CP021255">
    <property type="protein sequence ID" value="AVD70743.1"/>
    <property type="molecule type" value="Genomic_DNA"/>
</dbReference>
<dbReference type="SFLD" id="SFLDS00029">
    <property type="entry name" value="Radical_SAM"/>
    <property type="match status" value="1"/>
</dbReference>
<dbReference type="KEGG" id="deo:CAY53_03975"/>
<dbReference type="InterPro" id="IPR006638">
    <property type="entry name" value="Elp3/MiaA/NifB-like_rSAM"/>
</dbReference>
<evidence type="ECO:0000256" key="4">
    <source>
        <dbReference type="ARBA" id="ARBA00022679"/>
    </source>
</evidence>
<dbReference type="Gene3D" id="3.80.30.20">
    <property type="entry name" value="tm_1862 like domain"/>
    <property type="match status" value="1"/>
</dbReference>
<evidence type="ECO:0000256" key="3">
    <source>
        <dbReference type="ARBA" id="ARBA00022603"/>
    </source>
</evidence>
<gene>
    <name evidence="11" type="ORF">CAY53_03975</name>
</gene>
<keyword evidence="12" id="KW-1185">Reference proteome</keyword>
<dbReference type="SFLD" id="SFLDG01123">
    <property type="entry name" value="methyltransferase_(Class_B)"/>
    <property type="match status" value="1"/>
</dbReference>
<dbReference type="Pfam" id="PF04055">
    <property type="entry name" value="Radical_SAM"/>
    <property type="match status" value="1"/>
</dbReference>
<evidence type="ECO:0000256" key="2">
    <source>
        <dbReference type="ARBA" id="ARBA00022485"/>
    </source>
</evidence>
<dbReference type="PROSITE" id="PS51918">
    <property type="entry name" value="RADICAL_SAM"/>
    <property type="match status" value="1"/>
</dbReference>
<organism evidence="11 12">
    <name type="scientific">Desulfobulbus oralis</name>
    <dbReference type="NCBI Taxonomy" id="1986146"/>
    <lineage>
        <taxon>Bacteria</taxon>
        <taxon>Pseudomonadati</taxon>
        <taxon>Thermodesulfobacteriota</taxon>
        <taxon>Desulfobulbia</taxon>
        <taxon>Desulfobulbales</taxon>
        <taxon>Desulfobulbaceae</taxon>
        <taxon>Desulfobulbus</taxon>
    </lineage>
</organism>
<dbReference type="InterPro" id="IPR006158">
    <property type="entry name" value="Cobalamin-bd"/>
</dbReference>
<dbReference type="GO" id="GO:0003824">
    <property type="term" value="F:catalytic activity"/>
    <property type="evidence" value="ECO:0007669"/>
    <property type="project" value="InterPro"/>
</dbReference>
<dbReference type="InterPro" id="IPR034466">
    <property type="entry name" value="Methyltransferase_Class_B"/>
</dbReference>
<dbReference type="Pfam" id="PF02310">
    <property type="entry name" value="B12-binding"/>
    <property type="match status" value="1"/>
</dbReference>
<dbReference type="InterPro" id="IPR020612">
    <property type="entry name" value="Methylthiotransferase_CS"/>
</dbReference>
<dbReference type="CDD" id="cd01335">
    <property type="entry name" value="Radical_SAM"/>
    <property type="match status" value="1"/>
</dbReference>
<dbReference type="OrthoDB" id="9762608at2"/>
<accession>A0A2L1GM45</accession>
<dbReference type="GO" id="GO:0031419">
    <property type="term" value="F:cobalamin binding"/>
    <property type="evidence" value="ECO:0007669"/>
    <property type="project" value="InterPro"/>
</dbReference>
<dbReference type="Gene3D" id="3.40.50.280">
    <property type="entry name" value="Cobalamin-binding domain"/>
    <property type="match status" value="1"/>
</dbReference>
<dbReference type="InterPro" id="IPR051198">
    <property type="entry name" value="BchE-like"/>
</dbReference>
<evidence type="ECO:0000256" key="1">
    <source>
        <dbReference type="ARBA" id="ARBA00001966"/>
    </source>
</evidence>
<dbReference type="Proteomes" id="UP000239867">
    <property type="component" value="Chromosome"/>
</dbReference>
<reference evidence="11 12" key="1">
    <citation type="journal article" date="2018" name="MBio">
        <title>Insights into the evolution of host association through the isolation and characterization of a novel human periodontal pathobiont, Desulfobulbus oralis.</title>
        <authorList>
            <person name="Cross K.L."/>
            <person name="Chirania P."/>
            <person name="Xiong W."/>
            <person name="Beall C.J."/>
            <person name="Elkins J.G."/>
            <person name="Giannone R.J."/>
            <person name="Griffen A.L."/>
            <person name="Guss A.M."/>
            <person name="Hettich R.L."/>
            <person name="Joshi S.S."/>
            <person name="Mokrzan E.M."/>
            <person name="Martin R.K."/>
            <person name="Zhulin I.B."/>
            <person name="Leys E.J."/>
            <person name="Podar M."/>
        </authorList>
    </citation>
    <scope>NUCLEOTIDE SEQUENCE [LARGE SCALE GENOMIC DNA]</scope>
    <source>
        <strain evidence="11 12">ORNL</strain>
    </source>
</reference>
<dbReference type="SFLD" id="SFLDG01082">
    <property type="entry name" value="B12-binding_domain_containing"/>
    <property type="match status" value="1"/>
</dbReference>
<dbReference type="PANTHER" id="PTHR43409:SF7">
    <property type="entry name" value="BLL1977 PROTEIN"/>
    <property type="match status" value="1"/>
</dbReference>
<protein>
    <submittedName>
        <fullName evidence="11">B12-binding domain-containing radical SAM protein</fullName>
    </submittedName>
</protein>
<evidence type="ECO:0000256" key="6">
    <source>
        <dbReference type="ARBA" id="ARBA00022723"/>
    </source>
</evidence>